<accession>A0A5A7QJB9</accession>
<dbReference type="InterPro" id="IPR036093">
    <property type="entry name" value="NAC_dom_sf"/>
</dbReference>
<dbReference type="Proteomes" id="UP000325081">
    <property type="component" value="Unassembled WGS sequence"/>
</dbReference>
<keyword evidence="8" id="KW-1185">Reference proteome</keyword>
<dbReference type="OrthoDB" id="1282201at2759"/>
<dbReference type="PANTHER" id="PTHR31989">
    <property type="entry name" value="NAC DOMAIN-CONTAINING PROTEIN 82-RELATED"/>
    <property type="match status" value="1"/>
</dbReference>
<feature type="domain" description="NAC" evidence="6">
    <location>
        <begin position="3"/>
        <end position="158"/>
    </location>
</feature>
<keyword evidence="3" id="KW-0238">DNA-binding</keyword>
<evidence type="ECO:0000259" key="6">
    <source>
        <dbReference type="PROSITE" id="PS51005"/>
    </source>
</evidence>
<dbReference type="Pfam" id="PF02365">
    <property type="entry name" value="NAM"/>
    <property type="match status" value="1"/>
</dbReference>
<dbReference type="Gene3D" id="2.170.150.80">
    <property type="entry name" value="NAC domain"/>
    <property type="match status" value="1"/>
</dbReference>
<evidence type="ECO:0000256" key="2">
    <source>
        <dbReference type="ARBA" id="ARBA00023015"/>
    </source>
</evidence>
<dbReference type="PROSITE" id="PS51005">
    <property type="entry name" value="NAC"/>
    <property type="match status" value="1"/>
</dbReference>
<evidence type="ECO:0000313" key="8">
    <source>
        <dbReference type="Proteomes" id="UP000325081"/>
    </source>
</evidence>
<protein>
    <submittedName>
        <fullName evidence="7">NAC domain containing protein 41</fullName>
    </submittedName>
</protein>
<keyword evidence="5" id="KW-0539">Nucleus</keyword>
<evidence type="ECO:0000256" key="1">
    <source>
        <dbReference type="ARBA" id="ARBA00004123"/>
    </source>
</evidence>
<keyword evidence="4" id="KW-0804">Transcription</keyword>
<evidence type="ECO:0000256" key="4">
    <source>
        <dbReference type="ARBA" id="ARBA00023163"/>
    </source>
</evidence>
<gene>
    <name evidence="7" type="ORF">STAS_22338</name>
</gene>
<reference evidence="8" key="1">
    <citation type="journal article" date="2019" name="Curr. Biol.">
        <title>Genome Sequence of Striga asiatica Provides Insight into the Evolution of Plant Parasitism.</title>
        <authorList>
            <person name="Yoshida S."/>
            <person name="Kim S."/>
            <person name="Wafula E.K."/>
            <person name="Tanskanen J."/>
            <person name="Kim Y.M."/>
            <person name="Honaas L."/>
            <person name="Yang Z."/>
            <person name="Spallek T."/>
            <person name="Conn C.E."/>
            <person name="Ichihashi Y."/>
            <person name="Cheong K."/>
            <person name="Cui S."/>
            <person name="Der J.P."/>
            <person name="Gundlach H."/>
            <person name="Jiao Y."/>
            <person name="Hori C."/>
            <person name="Ishida J.K."/>
            <person name="Kasahara H."/>
            <person name="Kiba T."/>
            <person name="Kim M.S."/>
            <person name="Koo N."/>
            <person name="Laohavisit A."/>
            <person name="Lee Y.H."/>
            <person name="Lumba S."/>
            <person name="McCourt P."/>
            <person name="Mortimer J.C."/>
            <person name="Mutuku J.M."/>
            <person name="Nomura T."/>
            <person name="Sasaki-Sekimoto Y."/>
            <person name="Seto Y."/>
            <person name="Wang Y."/>
            <person name="Wakatake T."/>
            <person name="Sakakibara H."/>
            <person name="Demura T."/>
            <person name="Yamaguchi S."/>
            <person name="Yoneyama K."/>
            <person name="Manabe R.I."/>
            <person name="Nelson D.C."/>
            <person name="Schulman A.H."/>
            <person name="Timko M.P."/>
            <person name="dePamphilis C.W."/>
            <person name="Choi D."/>
            <person name="Shirasu K."/>
        </authorList>
    </citation>
    <scope>NUCLEOTIDE SEQUENCE [LARGE SCALE GENOMIC DNA]</scope>
    <source>
        <strain evidence="8">cv. UVA1</strain>
    </source>
</reference>
<evidence type="ECO:0000256" key="5">
    <source>
        <dbReference type="ARBA" id="ARBA00023242"/>
    </source>
</evidence>
<dbReference type="InterPro" id="IPR003441">
    <property type="entry name" value="NAC-dom"/>
</dbReference>
<dbReference type="SUPFAM" id="SSF101941">
    <property type="entry name" value="NAC domain"/>
    <property type="match status" value="1"/>
</dbReference>
<organism evidence="7 8">
    <name type="scientific">Striga asiatica</name>
    <name type="common">Asiatic witchweed</name>
    <name type="synonym">Buchnera asiatica</name>
    <dbReference type="NCBI Taxonomy" id="4170"/>
    <lineage>
        <taxon>Eukaryota</taxon>
        <taxon>Viridiplantae</taxon>
        <taxon>Streptophyta</taxon>
        <taxon>Embryophyta</taxon>
        <taxon>Tracheophyta</taxon>
        <taxon>Spermatophyta</taxon>
        <taxon>Magnoliopsida</taxon>
        <taxon>eudicotyledons</taxon>
        <taxon>Gunneridae</taxon>
        <taxon>Pentapetalae</taxon>
        <taxon>asterids</taxon>
        <taxon>lamiids</taxon>
        <taxon>Lamiales</taxon>
        <taxon>Orobanchaceae</taxon>
        <taxon>Buchnereae</taxon>
        <taxon>Striga</taxon>
    </lineage>
</organism>
<evidence type="ECO:0000256" key="3">
    <source>
        <dbReference type="ARBA" id="ARBA00023125"/>
    </source>
</evidence>
<name>A0A5A7QJB9_STRAF</name>
<keyword evidence="2" id="KW-0805">Transcription regulation</keyword>
<evidence type="ECO:0000313" key="7">
    <source>
        <dbReference type="EMBL" id="GER45393.1"/>
    </source>
</evidence>
<comment type="subcellular location">
    <subcellularLocation>
        <location evidence="1">Nucleus</location>
    </subcellularLocation>
</comment>
<dbReference type="GO" id="GO:0005634">
    <property type="term" value="C:nucleus"/>
    <property type="evidence" value="ECO:0007669"/>
    <property type="project" value="UniProtKB-SubCell"/>
</dbReference>
<proteinExistence type="predicted"/>
<dbReference type="EMBL" id="BKCP01007182">
    <property type="protein sequence ID" value="GER45393.1"/>
    <property type="molecule type" value="Genomic_DNA"/>
</dbReference>
<dbReference type="AlphaFoldDB" id="A0A5A7QJB9"/>
<dbReference type="GO" id="GO:0006355">
    <property type="term" value="P:regulation of DNA-templated transcription"/>
    <property type="evidence" value="ECO:0007669"/>
    <property type="project" value="InterPro"/>
</dbReference>
<sequence length="300" mass="34000">MAASMGIRFHPTDEECMSFLLHAVTGDPLPGISSTADLFGEKEPWEFFSGEENIQERYFYTRLKRVSKKKNNNSKVGSYHRYCRNIGKGTWSNKGRKVPIHGDRGSLLGQKRTFRYESRKGNYSVGEWTLKEYSLPDSKLGQVKPEFKDYVLCLVRRKKDKNKRRDSEAAAEADLPYLLSTLVNRPHVQGGMSRDEIYCDDYNSGVSTLGDQSSHTRQLGGYFGDSSTLGQASNDWMKSDVGVICVDEEEECAVQEPIKFDDDDAGFGALTSFDVVDDSYDEESKLFRNLDNWLRHCAAV</sequence>
<dbReference type="GO" id="GO:0003677">
    <property type="term" value="F:DNA binding"/>
    <property type="evidence" value="ECO:0007669"/>
    <property type="project" value="UniProtKB-KW"/>
</dbReference>
<comment type="caution">
    <text evidence="7">The sequence shown here is derived from an EMBL/GenBank/DDBJ whole genome shotgun (WGS) entry which is preliminary data.</text>
</comment>